<accession>A0ABP9JGU8</accession>
<evidence type="ECO:0000313" key="2">
    <source>
        <dbReference type="EMBL" id="GAA5030124.1"/>
    </source>
</evidence>
<evidence type="ECO:0000313" key="3">
    <source>
        <dbReference type="Proteomes" id="UP001501759"/>
    </source>
</evidence>
<feature type="region of interest" description="Disordered" evidence="1">
    <location>
        <begin position="1"/>
        <end position="60"/>
    </location>
</feature>
<keyword evidence="3" id="KW-1185">Reference proteome</keyword>
<comment type="caution">
    <text evidence="2">The sequence shown here is derived from an EMBL/GenBank/DDBJ whole genome shotgun (WGS) entry which is preliminary data.</text>
</comment>
<name>A0ABP9JGU8_9ACTN</name>
<feature type="compositionally biased region" description="Basic residues" evidence="1">
    <location>
        <begin position="1"/>
        <end position="10"/>
    </location>
</feature>
<organism evidence="2 3">
    <name type="scientific">Streptomyces siamensis</name>
    <dbReference type="NCBI Taxonomy" id="1274986"/>
    <lineage>
        <taxon>Bacteria</taxon>
        <taxon>Bacillati</taxon>
        <taxon>Actinomycetota</taxon>
        <taxon>Actinomycetes</taxon>
        <taxon>Kitasatosporales</taxon>
        <taxon>Streptomycetaceae</taxon>
        <taxon>Streptomyces</taxon>
    </lineage>
</organism>
<sequence>MRLTLGRRPRSTAAARPSRHGSVRPGPSYLDAGSGVPAHGNQRAQWDAGCRPDAPNPDYR</sequence>
<protein>
    <submittedName>
        <fullName evidence="2">Uncharacterized protein</fullName>
    </submittedName>
</protein>
<gene>
    <name evidence="2" type="ORF">GCM10023335_70110</name>
</gene>
<reference evidence="3" key="1">
    <citation type="journal article" date="2019" name="Int. J. Syst. Evol. Microbiol.">
        <title>The Global Catalogue of Microorganisms (GCM) 10K type strain sequencing project: providing services to taxonomists for standard genome sequencing and annotation.</title>
        <authorList>
            <consortium name="The Broad Institute Genomics Platform"/>
            <consortium name="The Broad Institute Genome Sequencing Center for Infectious Disease"/>
            <person name="Wu L."/>
            <person name="Ma J."/>
        </authorList>
    </citation>
    <scope>NUCLEOTIDE SEQUENCE [LARGE SCALE GENOMIC DNA]</scope>
    <source>
        <strain evidence="3">JCM 18409</strain>
    </source>
</reference>
<dbReference type="Proteomes" id="UP001501759">
    <property type="component" value="Unassembled WGS sequence"/>
</dbReference>
<dbReference type="EMBL" id="BAABKB010000032">
    <property type="protein sequence ID" value="GAA5030124.1"/>
    <property type="molecule type" value="Genomic_DNA"/>
</dbReference>
<proteinExistence type="predicted"/>
<evidence type="ECO:0000256" key="1">
    <source>
        <dbReference type="SAM" id="MobiDB-lite"/>
    </source>
</evidence>